<dbReference type="InterPro" id="IPR015915">
    <property type="entry name" value="Kelch-typ_b-propeller"/>
</dbReference>
<dbReference type="PANTHER" id="PTHR46228:SF2">
    <property type="entry name" value="KELCH REPEAT PROTEIN (AFU_ORTHOLOGUE AFUA_4G14350)"/>
    <property type="match status" value="1"/>
</dbReference>
<dbReference type="InterPro" id="IPR011043">
    <property type="entry name" value="Gal_Oxase/kelch_b-propeller"/>
</dbReference>
<keyword evidence="2" id="KW-0677">Repeat</keyword>
<evidence type="ECO:0000313" key="3">
    <source>
        <dbReference type="EMBL" id="PPQ95930.1"/>
    </source>
</evidence>
<reference evidence="3 4" key="1">
    <citation type="journal article" date="2018" name="Evol. Lett.">
        <title>Horizontal gene cluster transfer increased hallucinogenic mushroom diversity.</title>
        <authorList>
            <person name="Reynolds H.T."/>
            <person name="Vijayakumar V."/>
            <person name="Gluck-Thaler E."/>
            <person name="Korotkin H.B."/>
            <person name="Matheny P.B."/>
            <person name="Slot J.C."/>
        </authorList>
    </citation>
    <scope>NUCLEOTIDE SEQUENCE [LARGE SCALE GENOMIC DNA]</scope>
    <source>
        <strain evidence="3 4">SRW20</strain>
    </source>
</reference>
<dbReference type="OrthoDB" id="432528at2759"/>
<sequence length="669" mass="75418">MATDLPGDLFADLERLSQPSTKIGDTLFRIGNHTSSREEYLRVARTIVGTSLQIPIIERGGVVSLSYASLTDSEIAVLMACYNGIAQCEEKLNGKYEALLWLEEVHILYLNIRYSRQPKLYDWASWFPDDTRVSAEYAKAHVKAAALFVNLGNTGTAVHRRWSTQELIPDSHVEREPGITRTIIKPGATSVLLQFRHPDPKFTGAARVSEASLQILGSWKKIKVRKAGGPGRRMTFSSFIWDSTLYIAGGRPDSLGPFHRDLFCLDLKKLDGWKSLPDYPVPMSRSGAFLGWNFIPCPEHRKAYLFTGRPELDYFDLTTKKWGSIMTKFIRNDPADTKAGIKSWPYPGSKLTDSTQQIINEKLYVFGGTHGTTNIGCNLFMVLDLRTKEWRRLSGYPMPPKDSDVTCPGPRKTPSSWPDHLARKFYLIFGECDRTGAVLRNEMHGGDVGHAYDDFWSWDIDAGKWQRERLVGNVPCPRSEAACVYNPILNKTIVWGGYNPNLPTDHVESRMKFSFSYYADTFIWDGPPPAGAALTHRSGWKQVLTKGFPTYRAQAHLLADSQTGKTYLFGGFTNNDYVPERKSGISRSFGDLWELRIDLPGGHFEGVDMEDEARTAQLGPWQRCFTCGSAGPWRKCGGACRGRAFFCDPDCQKEGWKEHKSMHNCRKLD</sequence>
<dbReference type="Proteomes" id="UP000284706">
    <property type="component" value="Unassembled WGS sequence"/>
</dbReference>
<keyword evidence="1" id="KW-0880">Kelch repeat</keyword>
<gene>
    <name evidence="3" type="ORF">CVT26_016150</name>
</gene>
<organism evidence="3 4">
    <name type="scientific">Gymnopilus dilepis</name>
    <dbReference type="NCBI Taxonomy" id="231916"/>
    <lineage>
        <taxon>Eukaryota</taxon>
        <taxon>Fungi</taxon>
        <taxon>Dikarya</taxon>
        <taxon>Basidiomycota</taxon>
        <taxon>Agaricomycotina</taxon>
        <taxon>Agaricomycetes</taxon>
        <taxon>Agaricomycetidae</taxon>
        <taxon>Agaricales</taxon>
        <taxon>Agaricineae</taxon>
        <taxon>Hymenogastraceae</taxon>
        <taxon>Gymnopilus</taxon>
    </lineage>
</organism>
<accession>A0A409XYS3</accession>
<keyword evidence="4" id="KW-1185">Reference proteome</keyword>
<dbReference type="InterPro" id="IPR006652">
    <property type="entry name" value="Kelch_1"/>
</dbReference>
<proteinExistence type="predicted"/>
<dbReference type="SUPFAM" id="SSF50965">
    <property type="entry name" value="Galactose oxidase, central domain"/>
    <property type="match status" value="2"/>
</dbReference>
<comment type="caution">
    <text evidence="3">The sequence shown here is derived from an EMBL/GenBank/DDBJ whole genome shotgun (WGS) entry which is preliminary data.</text>
</comment>
<evidence type="ECO:0000256" key="2">
    <source>
        <dbReference type="ARBA" id="ARBA00022737"/>
    </source>
</evidence>
<dbReference type="EMBL" id="NHYE01001405">
    <property type="protein sequence ID" value="PPQ95930.1"/>
    <property type="molecule type" value="Genomic_DNA"/>
</dbReference>
<dbReference type="Pfam" id="PF01344">
    <property type="entry name" value="Kelch_1"/>
    <property type="match status" value="1"/>
</dbReference>
<name>A0A409XYS3_9AGAR</name>
<dbReference type="InParanoid" id="A0A409XYS3"/>
<dbReference type="PANTHER" id="PTHR46228">
    <property type="entry name" value="KELCH DOMAIN-CONTAINING PROTEIN"/>
    <property type="match status" value="1"/>
</dbReference>
<protein>
    <submittedName>
        <fullName evidence="3">Uncharacterized protein</fullName>
    </submittedName>
</protein>
<dbReference type="Gene3D" id="2.120.10.80">
    <property type="entry name" value="Kelch-type beta propeller"/>
    <property type="match status" value="2"/>
</dbReference>
<dbReference type="AlphaFoldDB" id="A0A409XYS3"/>
<evidence type="ECO:0000313" key="4">
    <source>
        <dbReference type="Proteomes" id="UP000284706"/>
    </source>
</evidence>
<evidence type="ECO:0000256" key="1">
    <source>
        <dbReference type="ARBA" id="ARBA00022441"/>
    </source>
</evidence>